<organism evidence="6 7">
    <name type="scientific">Sphingomonas tabacisoli</name>
    <dbReference type="NCBI Taxonomy" id="2249466"/>
    <lineage>
        <taxon>Bacteria</taxon>
        <taxon>Pseudomonadati</taxon>
        <taxon>Pseudomonadota</taxon>
        <taxon>Alphaproteobacteria</taxon>
        <taxon>Sphingomonadales</taxon>
        <taxon>Sphingomonadaceae</taxon>
        <taxon>Sphingomonas</taxon>
    </lineage>
</organism>
<proteinExistence type="inferred from homology"/>
<keyword evidence="2" id="KW-0805">Transcription regulation</keyword>
<dbReference type="Gene3D" id="3.40.190.290">
    <property type="match status" value="1"/>
</dbReference>
<feature type="domain" description="HTH lysR-type" evidence="5">
    <location>
        <begin position="3"/>
        <end position="60"/>
    </location>
</feature>
<gene>
    <name evidence="6" type="ORF">ACFSCW_16365</name>
</gene>
<dbReference type="EMBL" id="JBHUDY010000003">
    <property type="protein sequence ID" value="MFD1613375.1"/>
    <property type="molecule type" value="Genomic_DNA"/>
</dbReference>
<dbReference type="SUPFAM" id="SSF46785">
    <property type="entry name" value="Winged helix' DNA-binding domain"/>
    <property type="match status" value="1"/>
</dbReference>
<evidence type="ECO:0000256" key="3">
    <source>
        <dbReference type="ARBA" id="ARBA00023125"/>
    </source>
</evidence>
<dbReference type="Pfam" id="PF03466">
    <property type="entry name" value="LysR_substrate"/>
    <property type="match status" value="1"/>
</dbReference>
<evidence type="ECO:0000313" key="6">
    <source>
        <dbReference type="EMBL" id="MFD1613375.1"/>
    </source>
</evidence>
<dbReference type="Pfam" id="PF00126">
    <property type="entry name" value="HTH_1"/>
    <property type="match status" value="1"/>
</dbReference>
<dbReference type="PANTHER" id="PTHR30537:SF3">
    <property type="entry name" value="TRANSCRIPTIONAL REGULATORY PROTEIN"/>
    <property type="match status" value="1"/>
</dbReference>
<dbReference type="PROSITE" id="PS50931">
    <property type="entry name" value="HTH_LYSR"/>
    <property type="match status" value="1"/>
</dbReference>
<evidence type="ECO:0000256" key="2">
    <source>
        <dbReference type="ARBA" id="ARBA00023015"/>
    </source>
</evidence>
<comment type="similarity">
    <text evidence="1">Belongs to the LysR transcriptional regulatory family.</text>
</comment>
<protein>
    <submittedName>
        <fullName evidence="6">LysR family transcriptional regulator</fullName>
    </submittedName>
</protein>
<dbReference type="RefSeq" id="WP_380891416.1">
    <property type="nucleotide sequence ID" value="NZ_JBHUDY010000003.1"/>
</dbReference>
<dbReference type="InterPro" id="IPR036390">
    <property type="entry name" value="WH_DNA-bd_sf"/>
</dbReference>
<dbReference type="SUPFAM" id="SSF53850">
    <property type="entry name" value="Periplasmic binding protein-like II"/>
    <property type="match status" value="1"/>
</dbReference>
<dbReference type="InterPro" id="IPR036388">
    <property type="entry name" value="WH-like_DNA-bd_sf"/>
</dbReference>
<sequence>MQWEWTDARYFLAVARDGATLRAANRLGVNQTTCARRIAALEEALQLKLFTRSGSGYELTDAGRALVPAAEALEAAADGFAATAGATSRGLNRALRLTTAEAFERRIAAPALAAARRRLPGLRCELEVTTDKRDLVRGDADIAIRGGPPPQDGGLICRRLGDIVWGVYRHVSYPHPVSMDAIGDHAFASVEGQALAGLKALVPEARVVQITSTLQAVIETLRAGDCIAGLPTFVGDHEADLVRCGLVDEGETDWAIWLLYPERLRGSPEVRVMADCIVEQMAATRQAA</sequence>
<dbReference type="InterPro" id="IPR058163">
    <property type="entry name" value="LysR-type_TF_proteobact-type"/>
</dbReference>
<dbReference type="InterPro" id="IPR005119">
    <property type="entry name" value="LysR_subst-bd"/>
</dbReference>
<keyword evidence="3" id="KW-0238">DNA-binding</keyword>
<keyword evidence="4" id="KW-0804">Transcription</keyword>
<keyword evidence="7" id="KW-1185">Reference proteome</keyword>
<dbReference type="Gene3D" id="1.10.10.10">
    <property type="entry name" value="Winged helix-like DNA-binding domain superfamily/Winged helix DNA-binding domain"/>
    <property type="match status" value="1"/>
</dbReference>
<dbReference type="Proteomes" id="UP001597115">
    <property type="component" value="Unassembled WGS sequence"/>
</dbReference>
<evidence type="ECO:0000256" key="4">
    <source>
        <dbReference type="ARBA" id="ARBA00023163"/>
    </source>
</evidence>
<reference evidence="7" key="1">
    <citation type="journal article" date="2019" name="Int. J. Syst. Evol. Microbiol.">
        <title>The Global Catalogue of Microorganisms (GCM) 10K type strain sequencing project: providing services to taxonomists for standard genome sequencing and annotation.</title>
        <authorList>
            <consortium name="The Broad Institute Genomics Platform"/>
            <consortium name="The Broad Institute Genome Sequencing Center for Infectious Disease"/>
            <person name="Wu L."/>
            <person name="Ma J."/>
        </authorList>
    </citation>
    <scope>NUCLEOTIDE SEQUENCE [LARGE SCALE GENOMIC DNA]</scope>
    <source>
        <strain evidence="7">CGMCC 1.16275</strain>
    </source>
</reference>
<evidence type="ECO:0000313" key="7">
    <source>
        <dbReference type="Proteomes" id="UP001597115"/>
    </source>
</evidence>
<comment type="caution">
    <text evidence="6">The sequence shown here is derived from an EMBL/GenBank/DDBJ whole genome shotgun (WGS) entry which is preliminary data.</text>
</comment>
<accession>A0ABW4I6V6</accession>
<evidence type="ECO:0000256" key="1">
    <source>
        <dbReference type="ARBA" id="ARBA00009437"/>
    </source>
</evidence>
<evidence type="ECO:0000259" key="5">
    <source>
        <dbReference type="PROSITE" id="PS50931"/>
    </source>
</evidence>
<name>A0ABW4I6V6_9SPHN</name>
<dbReference type="InterPro" id="IPR000847">
    <property type="entry name" value="LysR_HTH_N"/>
</dbReference>
<dbReference type="PANTHER" id="PTHR30537">
    <property type="entry name" value="HTH-TYPE TRANSCRIPTIONAL REGULATOR"/>
    <property type="match status" value="1"/>
</dbReference>